<organism evidence="7 8">
    <name type="scientific">Pseudoneurospora amorphoporcata</name>
    <dbReference type="NCBI Taxonomy" id="241081"/>
    <lineage>
        <taxon>Eukaryota</taxon>
        <taxon>Fungi</taxon>
        <taxon>Dikarya</taxon>
        <taxon>Ascomycota</taxon>
        <taxon>Pezizomycotina</taxon>
        <taxon>Sordariomycetes</taxon>
        <taxon>Sordariomycetidae</taxon>
        <taxon>Sordariales</taxon>
        <taxon>Sordariaceae</taxon>
        <taxon>Pseudoneurospora</taxon>
    </lineage>
</organism>
<feature type="domain" description="AA1-like" evidence="6">
    <location>
        <begin position="75"/>
        <end position="200"/>
    </location>
</feature>
<comment type="caution">
    <text evidence="7">The sequence shown here is derived from an EMBL/GenBank/DDBJ whole genome shotgun (WGS) entry which is preliminary data.</text>
</comment>
<evidence type="ECO:0000256" key="2">
    <source>
        <dbReference type="ARBA" id="ARBA00022525"/>
    </source>
</evidence>
<dbReference type="EMBL" id="MU859240">
    <property type="protein sequence ID" value="KAK3948871.1"/>
    <property type="molecule type" value="Genomic_DNA"/>
</dbReference>
<dbReference type="Pfam" id="PF16541">
    <property type="entry name" value="AltA1"/>
    <property type="match status" value="1"/>
</dbReference>
<feature type="signal peptide" evidence="5">
    <location>
        <begin position="1"/>
        <end position="20"/>
    </location>
</feature>
<keyword evidence="8" id="KW-1185">Reference proteome</keyword>
<proteinExistence type="predicted"/>
<evidence type="ECO:0000256" key="5">
    <source>
        <dbReference type="SAM" id="SignalP"/>
    </source>
</evidence>
<reference evidence="7" key="1">
    <citation type="journal article" date="2023" name="Mol. Phylogenet. Evol.">
        <title>Genome-scale phylogeny and comparative genomics of the fungal order Sordariales.</title>
        <authorList>
            <person name="Hensen N."/>
            <person name="Bonometti L."/>
            <person name="Westerberg I."/>
            <person name="Brannstrom I.O."/>
            <person name="Guillou S."/>
            <person name="Cros-Aarteil S."/>
            <person name="Calhoun S."/>
            <person name="Haridas S."/>
            <person name="Kuo A."/>
            <person name="Mondo S."/>
            <person name="Pangilinan J."/>
            <person name="Riley R."/>
            <person name="LaButti K."/>
            <person name="Andreopoulos B."/>
            <person name="Lipzen A."/>
            <person name="Chen C."/>
            <person name="Yan M."/>
            <person name="Daum C."/>
            <person name="Ng V."/>
            <person name="Clum A."/>
            <person name="Steindorff A."/>
            <person name="Ohm R.A."/>
            <person name="Martin F."/>
            <person name="Silar P."/>
            <person name="Natvig D.O."/>
            <person name="Lalanne C."/>
            <person name="Gautier V."/>
            <person name="Ament-Velasquez S.L."/>
            <person name="Kruys A."/>
            <person name="Hutchinson M.I."/>
            <person name="Powell A.J."/>
            <person name="Barry K."/>
            <person name="Miller A.N."/>
            <person name="Grigoriev I.V."/>
            <person name="Debuchy R."/>
            <person name="Gladieux P."/>
            <person name="Hiltunen Thoren M."/>
            <person name="Johannesson H."/>
        </authorList>
    </citation>
    <scope>NUCLEOTIDE SEQUENCE</scope>
    <source>
        <strain evidence="7">CBS 626.80</strain>
    </source>
</reference>
<protein>
    <recommendedName>
        <fullName evidence="6">AA1-like domain-containing protein</fullName>
    </recommendedName>
</protein>
<keyword evidence="3 5" id="KW-0732">Signal</keyword>
<evidence type="ECO:0000256" key="3">
    <source>
        <dbReference type="ARBA" id="ARBA00022729"/>
    </source>
</evidence>
<keyword evidence="2" id="KW-0964">Secreted</keyword>
<feature type="chain" id="PRO_5042884657" description="AA1-like domain-containing protein" evidence="5">
    <location>
        <begin position="21"/>
        <end position="237"/>
    </location>
</feature>
<evidence type="ECO:0000313" key="8">
    <source>
        <dbReference type="Proteomes" id="UP001303222"/>
    </source>
</evidence>
<sequence length="237" mass="25998">MKTTTILLKVLPLLGSAATATPVPAPAPAGPTMSIQQSPKWNSAHTLSATFLTDDNLPAGCTNTSLHDMQWTVRNFHYSSSLTYSTPSHRINGAEVSFNLTSNALPELKVYCHAYSTDYMDPFYGQMVYNCSTVTNSTSGGGEVKGGLKTQFRYWKSGQAVEVEVKQTWACDDLEGLGNMAIFTGNGTSANQTPNCTFEEHETPPAEWENGMNYYWNMQNCDLPEFSFAPSELQVFA</sequence>
<dbReference type="Proteomes" id="UP001303222">
    <property type="component" value="Unassembled WGS sequence"/>
</dbReference>
<dbReference type="GO" id="GO:0005576">
    <property type="term" value="C:extracellular region"/>
    <property type="evidence" value="ECO:0007669"/>
    <property type="project" value="UniProtKB-SubCell"/>
</dbReference>
<gene>
    <name evidence="7" type="ORF">QBC32DRAFT_364721</name>
</gene>
<dbReference type="AlphaFoldDB" id="A0AAN6NN13"/>
<keyword evidence="4" id="KW-1015">Disulfide bond</keyword>
<dbReference type="InterPro" id="IPR032382">
    <property type="entry name" value="AltA1"/>
</dbReference>
<evidence type="ECO:0000313" key="7">
    <source>
        <dbReference type="EMBL" id="KAK3948871.1"/>
    </source>
</evidence>
<reference evidence="7" key="2">
    <citation type="submission" date="2023-06" db="EMBL/GenBank/DDBJ databases">
        <authorList>
            <consortium name="Lawrence Berkeley National Laboratory"/>
            <person name="Mondo S.J."/>
            <person name="Hensen N."/>
            <person name="Bonometti L."/>
            <person name="Westerberg I."/>
            <person name="Brannstrom I.O."/>
            <person name="Guillou S."/>
            <person name="Cros-Aarteil S."/>
            <person name="Calhoun S."/>
            <person name="Haridas S."/>
            <person name="Kuo A."/>
            <person name="Pangilinan J."/>
            <person name="Riley R."/>
            <person name="Labutti K."/>
            <person name="Andreopoulos B."/>
            <person name="Lipzen A."/>
            <person name="Chen C."/>
            <person name="Yanf M."/>
            <person name="Daum C."/>
            <person name="Ng V."/>
            <person name="Clum A."/>
            <person name="Steindorff A."/>
            <person name="Ohm R."/>
            <person name="Martin F."/>
            <person name="Silar P."/>
            <person name="Natvig D."/>
            <person name="Lalanne C."/>
            <person name="Gautier V."/>
            <person name="Ament-Velasquez S.L."/>
            <person name="Kruys A."/>
            <person name="Hutchinson M.I."/>
            <person name="Powell A.J."/>
            <person name="Barry K."/>
            <person name="Miller A.N."/>
            <person name="Grigoriev I.V."/>
            <person name="Debuchy R."/>
            <person name="Gladieux P."/>
            <person name="Thoren M.H."/>
            <person name="Johannesson H."/>
        </authorList>
    </citation>
    <scope>NUCLEOTIDE SEQUENCE</scope>
    <source>
        <strain evidence="7">CBS 626.80</strain>
    </source>
</reference>
<name>A0AAN6NN13_9PEZI</name>
<evidence type="ECO:0000256" key="4">
    <source>
        <dbReference type="ARBA" id="ARBA00023157"/>
    </source>
</evidence>
<evidence type="ECO:0000259" key="6">
    <source>
        <dbReference type="Pfam" id="PF16541"/>
    </source>
</evidence>
<accession>A0AAN6NN13</accession>
<comment type="subcellular location">
    <subcellularLocation>
        <location evidence="1">Secreted</location>
    </subcellularLocation>
</comment>
<evidence type="ECO:0000256" key="1">
    <source>
        <dbReference type="ARBA" id="ARBA00004613"/>
    </source>
</evidence>